<dbReference type="InterPro" id="IPR003416">
    <property type="entry name" value="MgtC/SapB/SrpB/YhiD_fam"/>
</dbReference>
<protein>
    <recommendedName>
        <fullName evidence="7">Protein MgtC</fullName>
    </recommendedName>
</protein>
<feature type="domain" description="MgtC/SapB/SrpB/YhiD N-terminal" evidence="8">
    <location>
        <begin position="16"/>
        <end position="133"/>
    </location>
</feature>
<keyword evidence="3" id="KW-1003">Cell membrane</keyword>
<keyword evidence="4 7" id="KW-0812">Transmembrane</keyword>
<feature type="transmembrane region" description="Helical" evidence="7">
    <location>
        <begin position="118"/>
        <end position="134"/>
    </location>
</feature>
<evidence type="ECO:0000256" key="7">
    <source>
        <dbReference type="RuleBase" id="RU365041"/>
    </source>
</evidence>
<evidence type="ECO:0000259" key="8">
    <source>
        <dbReference type="Pfam" id="PF02308"/>
    </source>
</evidence>
<name>C7RBK2_KANKD</name>
<dbReference type="STRING" id="523791.Kkor_1225"/>
<dbReference type="OrthoDB" id="9811198at2"/>
<evidence type="ECO:0000313" key="10">
    <source>
        <dbReference type="Proteomes" id="UP000001231"/>
    </source>
</evidence>
<organism evidence="9 10">
    <name type="scientific">Kangiella koreensis (strain DSM 16069 / JCM 12317 / KCTC 12182 / SW-125)</name>
    <dbReference type="NCBI Taxonomy" id="523791"/>
    <lineage>
        <taxon>Bacteria</taxon>
        <taxon>Pseudomonadati</taxon>
        <taxon>Pseudomonadota</taxon>
        <taxon>Gammaproteobacteria</taxon>
        <taxon>Kangiellales</taxon>
        <taxon>Kangiellaceae</taxon>
        <taxon>Kangiella</taxon>
    </lineage>
</organism>
<proteinExistence type="inferred from homology"/>
<evidence type="ECO:0000313" key="9">
    <source>
        <dbReference type="EMBL" id="ACV26644.1"/>
    </source>
</evidence>
<keyword evidence="6 7" id="KW-0472">Membrane</keyword>
<feature type="transmembrane region" description="Helical" evidence="7">
    <location>
        <begin position="41"/>
        <end position="61"/>
    </location>
</feature>
<keyword evidence="10" id="KW-1185">Reference proteome</keyword>
<comment type="similarity">
    <text evidence="2 7">Belongs to the MgtC/SapB family.</text>
</comment>
<sequence length="151" mass="15817">MIDINWTLVGMHSITLAAAYILALPIALNREAKARGAGLRTFPLVSIAACGFVLIGMDIFNGAEPEARVVAGIITGIGFIGGGAILKNDDHVSGTATAASIWATGAIGIAVAYNRYEVALLISIITYLTLHFGYNAKKVVKNGDTEPEEQS</sequence>
<comment type="subcellular location">
    <subcellularLocation>
        <location evidence="7">Cell inner membrane</location>
        <topology evidence="7">Multi-pass membrane protein</topology>
    </subcellularLocation>
    <subcellularLocation>
        <location evidence="1">Cell membrane</location>
        <topology evidence="1">Multi-pass membrane protein</topology>
    </subcellularLocation>
</comment>
<dbReference type="HOGENOM" id="CLU_079292_1_2_6"/>
<dbReference type="Proteomes" id="UP000001231">
    <property type="component" value="Chromosome"/>
</dbReference>
<dbReference type="AlphaFoldDB" id="C7RBK2"/>
<dbReference type="EMBL" id="CP001707">
    <property type="protein sequence ID" value="ACV26644.1"/>
    <property type="molecule type" value="Genomic_DNA"/>
</dbReference>
<evidence type="ECO:0000256" key="4">
    <source>
        <dbReference type="ARBA" id="ARBA00022692"/>
    </source>
</evidence>
<dbReference type="FunCoup" id="C7RBK2">
    <property type="interactions" value="81"/>
</dbReference>
<keyword evidence="5 7" id="KW-1133">Transmembrane helix</keyword>
<dbReference type="RefSeq" id="WP_012801158.1">
    <property type="nucleotide sequence ID" value="NC_013166.1"/>
</dbReference>
<evidence type="ECO:0000256" key="3">
    <source>
        <dbReference type="ARBA" id="ARBA00022475"/>
    </source>
</evidence>
<dbReference type="GO" id="GO:0005886">
    <property type="term" value="C:plasma membrane"/>
    <property type="evidence" value="ECO:0007669"/>
    <property type="project" value="UniProtKB-SubCell"/>
</dbReference>
<evidence type="ECO:0000256" key="1">
    <source>
        <dbReference type="ARBA" id="ARBA00004651"/>
    </source>
</evidence>
<gene>
    <name evidence="9" type="ordered locus">Kkor_1225</name>
</gene>
<dbReference type="PANTHER" id="PTHR33778:SF1">
    <property type="entry name" value="MAGNESIUM TRANSPORTER YHID-RELATED"/>
    <property type="match status" value="1"/>
</dbReference>
<keyword evidence="7" id="KW-0997">Cell inner membrane</keyword>
<dbReference type="InterPro" id="IPR049177">
    <property type="entry name" value="MgtC_SapB_SrpB_YhiD_N"/>
</dbReference>
<dbReference type="PRINTS" id="PR01837">
    <property type="entry name" value="MGTCSAPBPROT"/>
</dbReference>
<dbReference type="PANTHER" id="PTHR33778">
    <property type="entry name" value="PROTEIN MGTC"/>
    <property type="match status" value="1"/>
</dbReference>
<evidence type="ECO:0000256" key="5">
    <source>
        <dbReference type="ARBA" id="ARBA00022989"/>
    </source>
</evidence>
<dbReference type="InParanoid" id="C7RBK2"/>
<reference evidence="9 10" key="1">
    <citation type="journal article" date="2009" name="Stand. Genomic Sci.">
        <title>Complete genome sequence of Kangiella koreensis type strain (SW-125).</title>
        <authorList>
            <person name="Han C."/>
            <person name="Sikorski J."/>
            <person name="Lapidus A."/>
            <person name="Nolan M."/>
            <person name="Glavina Del Rio T."/>
            <person name="Tice H."/>
            <person name="Cheng J.F."/>
            <person name="Lucas S."/>
            <person name="Chen F."/>
            <person name="Copeland A."/>
            <person name="Ivanova N."/>
            <person name="Mavromatis K."/>
            <person name="Ovchinnikova G."/>
            <person name="Pati A."/>
            <person name="Bruce D."/>
            <person name="Goodwin L."/>
            <person name="Pitluck S."/>
            <person name="Chen A."/>
            <person name="Palaniappan K."/>
            <person name="Land M."/>
            <person name="Hauser L."/>
            <person name="Chang Y.J."/>
            <person name="Jeffries C.D."/>
            <person name="Chain P."/>
            <person name="Saunders E."/>
            <person name="Brettin T."/>
            <person name="Goker M."/>
            <person name="Tindall B.J."/>
            <person name="Bristow J."/>
            <person name="Eisen J.A."/>
            <person name="Markowitz V."/>
            <person name="Hugenholtz P."/>
            <person name="Kyrpides N.C."/>
            <person name="Klenk H.P."/>
            <person name="Detter J.C."/>
        </authorList>
    </citation>
    <scope>NUCLEOTIDE SEQUENCE [LARGE SCALE GENOMIC DNA]</scope>
    <source>
        <strain evidence="10">DSM 16069 / KCTC 12182 / SW-125</strain>
    </source>
</reference>
<dbReference type="eggNOG" id="COG1285">
    <property type="taxonomic scope" value="Bacteria"/>
</dbReference>
<evidence type="ECO:0000256" key="2">
    <source>
        <dbReference type="ARBA" id="ARBA00009298"/>
    </source>
</evidence>
<feature type="transmembrane region" description="Helical" evidence="7">
    <location>
        <begin position="6"/>
        <end position="29"/>
    </location>
</feature>
<feature type="transmembrane region" description="Helical" evidence="7">
    <location>
        <begin position="93"/>
        <end position="112"/>
    </location>
</feature>
<feature type="transmembrane region" description="Helical" evidence="7">
    <location>
        <begin position="67"/>
        <end position="86"/>
    </location>
</feature>
<dbReference type="Pfam" id="PF02308">
    <property type="entry name" value="MgtC"/>
    <property type="match status" value="1"/>
</dbReference>
<accession>C7RBK2</accession>
<evidence type="ECO:0000256" key="6">
    <source>
        <dbReference type="ARBA" id="ARBA00023136"/>
    </source>
</evidence>
<dbReference type="KEGG" id="kko:Kkor_1225"/>